<dbReference type="PROSITE" id="PS51257">
    <property type="entry name" value="PROKAR_LIPOPROTEIN"/>
    <property type="match status" value="1"/>
</dbReference>
<dbReference type="AlphaFoldDB" id="A0AAN0MDQ1"/>
<sequence>MNRLATLIGALGILAGCSDIAPPDQPPELTAPPPVGTSDFVIAYTEHVIPMSLPDLRQFMLERPIVTFLEPTGNISNPVAFETLEGTWGEIGATRRVKLADGHYAIERILRNDPGAFDYQIFVFTNAAGRGVDQIVGEQRFVPVDGGTRFEWTYKVLPKHFVARQVIRGNMDSIEGFIAGGLERFSAAAIEASQ</sequence>
<reference evidence="1 2" key="2">
    <citation type="submission" date="2024-08" db="EMBL/GenBank/DDBJ databases">
        <title>Phylogenomic analyses of a clade within the roseobacter group suggest taxonomic reassignments of species of the genera Aestuariivita, Citreicella, Loktanella, Nautella, Pelagibaca, Ruegeria, Thalassobius, Thiobacimonas and Tropicibacter, and the proposal o.</title>
        <authorList>
            <person name="Jeon C.O."/>
        </authorList>
    </citation>
    <scope>NUCLEOTIDE SEQUENCE [LARGE SCALE GENOMIC DNA]</scope>
    <source>
        <strain evidence="1 2">SS1-5</strain>
    </source>
</reference>
<organism evidence="1 2">
    <name type="scientific">Yoonia rhodophyticola</name>
    <dbReference type="NCBI Taxonomy" id="3137370"/>
    <lineage>
        <taxon>Bacteria</taxon>
        <taxon>Pseudomonadati</taxon>
        <taxon>Pseudomonadota</taxon>
        <taxon>Alphaproteobacteria</taxon>
        <taxon>Rhodobacterales</taxon>
        <taxon>Paracoccaceae</taxon>
        <taxon>Yoonia</taxon>
    </lineage>
</organism>
<evidence type="ECO:0000313" key="1">
    <source>
        <dbReference type="EMBL" id="WZU67808.1"/>
    </source>
</evidence>
<dbReference type="Gene3D" id="3.30.530.20">
    <property type="match status" value="1"/>
</dbReference>
<evidence type="ECO:0008006" key="3">
    <source>
        <dbReference type="Google" id="ProtNLM"/>
    </source>
</evidence>
<evidence type="ECO:0000313" key="2">
    <source>
        <dbReference type="Proteomes" id="UP001470809"/>
    </source>
</evidence>
<accession>A0AAN0MDQ1</accession>
<dbReference type="SUPFAM" id="SSF55961">
    <property type="entry name" value="Bet v1-like"/>
    <property type="match status" value="1"/>
</dbReference>
<dbReference type="KEGG" id="yrh:AABB31_02265"/>
<gene>
    <name evidence="1" type="ORF">AABB31_02265</name>
</gene>
<dbReference type="EMBL" id="CP151767">
    <property type="protein sequence ID" value="WZU67808.1"/>
    <property type="molecule type" value="Genomic_DNA"/>
</dbReference>
<dbReference type="Proteomes" id="UP001470809">
    <property type="component" value="Chromosome"/>
</dbReference>
<protein>
    <recommendedName>
        <fullName evidence="3">SRPBCC family protein</fullName>
    </recommendedName>
</protein>
<proteinExistence type="predicted"/>
<reference evidence="2" key="1">
    <citation type="submission" date="2024-04" db="EMBL/GenBank/DDBJ databases">
        <title>Phylogenomic analyses of a clade within the roseobacter group suggest taxonomic reassignments of species of the genera Aestuariivita, Citreicella, Loktanella, Nautella, Pelagibaca, Ruegeria, Thalassobius, Thiobacimonas and Tropicibacter, and the proposal o.</title>
        <authorList>
            <person name="Jeon C.O."/>
        </authorList>
    </citation>
    <scope>NUCLEOTIDE SEQUENCE [LARGE SCALE GENOMIC DNA]</scope>
    <source>
        <strain evidence="2">SS1-5</strain>
    </source>
</reference>
<dbReference type="InterPro" id="IPR023393">
    <property type="entry name" value="START-like_dom_sf"/>
</dbReference>
<keyword evidence="2" id="KW-1185">Reference proteome</keyword>
<dbReference type="RefSeq" id="WP_342077107.1">
    <property type="nucleotide sequence ID" value="NZ_CP151767.2"/>
</dbReference>
<name>A0AAN0MDQ1_9RHOB</name>